<dbReference type="InterPro" id="IPR032173">
    <property type="entry name" value="DUF5007"/>
</dbReference>
<keyword evidence="3" id="KW-1185">Reference proteome</keyword>
<feature type="signal peptide" evidence="1">
    <location>
        <begin position="1"/>
        <end position="26"/>
    </location>
</feature>
<dbReference type="Pfam" id="PF16398">
    <property type="entry name" value="DUF5007"/>
    <property type="match status" value="1"/>
</dbReference>
<evidence type="ECO:0000313" key="3">
    <source>
        <dbReference type="Proteomes" id="UP000240912"/>
    </source>
</evidence>
<name>A0A2T3HJ22_9SPHI</name>
<feature type="chain" id="PRO_5015611351" evidence="1">
    <location>
        <begin position="27"/>
        <end position="368"/>
    </location>
</feature>
<dbReference type="Proteomes" id="UP000240912">
    <property type="component" value="Unassembled WGS sequence"/>
</dbReference>
<gene>
    <name evidence="2" type="ORF">C7T94_14755</name>
</gene>
<dbReference type="OrthoDB" id="737630at2"/>
<proteinExistence type="predicted"/>
<comment type="caution">
    <text evidence="2">The sequence shown here is derived from an EMBL/GenBank/DDBJ whole genome shotgun (WGS) entry which is preliminary data.</text>
</comment>
<protein>
    <submittedName>
        <fullName evidence="2">DUF5007 domain-containing protein</fullName>
    </submittedName>
</protein>
<dbReference type="EMBL" id="PYLS01000006">
    <property type="protein sequence ID" value="PST82432.1"/>
    <property type="molecule type" value="Genomic_DNA"/>
</dbReference>
<dbReference type="PROSITE" id="PS51257">
    <property type="entry name" value="PROKAR_LIPOPROTEIN"/>
    <property type="match status" value="1"/>
</dbReference>
<accession>A0A2T3HJ22</accession>
<evidence type="ECO:0000313" key="2">
    <source>
        <dbReference type="EMBL" id="PST82432.1"/>
    </source>
</evidence>
<sequence>MKDKHHLRVMAKCIGLFALAAMSTLAGCKKLYDLPEERDYISNNVNFSNKIFEPIIGRTSMMGGFNADNSTFPMTFEITNARWGDGRPVTDLFRTVPTYVWVGEYTGLEKSLAEIESKRKIEQRPLFEIRRSGEFVLWPSATNEFIQPRAEDSTNLVQNTRFFDVKVRNTGGERLIRDLQIRPFRERPYEPSNDFNAYTGKPAPDPKFPLDPKLRDYIRPFLNSVVGATTNQFLVSNNDKKDVIVYIRPFSGGTGNSLRIKVLNKDSVAMNPSLFNETQWDKMIHGFNMQKTAEHVQWDVAYPIPLVEIKTPYAPEGSRARAELKYSRVGFGGLRVTASFGLDFAIYKKGDWEIVFFFKGENPKLINE</sequence>
<reference evidence="2 3" key="1">
    <citation type="submission" date="2018-03" db="EMBL/GenBank/DDBJ databases">
        <authorList>
            <person name="Keele B.F."/>
        </authorList>
    </citation>
    <scope>NUCLEOTIDE SEQUENCE [LARGE SCALE GENOMIC DNA]</scope>
    <source>
        <strain evidence="2 3">YL28-9</strain>
    </source>
</reference>
<dbReference type="AlphaFoldDB" id="A0A2T3HJ22"/>
<organism evidence="2 3">
    <name type="scientific">Pedobacter yulinensis</name>
    <dbReference type="NCBI Taxonomy" id="2126353"/>
    <lineage>
        <taxon>Bacteria</taxon>
        <taxon>Pseudomonadati</taxon>
        <taxon>Bacteroidota</taxon>
        <taxon>Sphingobacteriia</taxon>
        <taxon>Sphingobacteriales</taxon>
        <taxon>Sphingobacteriaceae</taxon>
        <taxon>Pedobacter</taxon>
    </lineage>
</organism>
<evidence type="ECO:0000256" key="1">
    <source>
        <dbReference type="SAM" id="SignalP"/>
    </source>
</evidence>
<keyword evidence="1" id="KW-0732">Signal</keyword>